<keyword evidence="3" id="KW-1185">Reference proteome</keyword>
<dbReference type="Pfam" id="PF02213">
    <property type="entry name" value="GYF"/>
    <property type="match status" value="1"/>
</dbReference>
<dbReference type="InterPro" id="IPR035445">
    <property type="entry name" value="GYF-like_dom_sf"/>
</dbReference>
<dbReference type="WBParaSite" id="PSAMB.scaffold1791size27817.g14971.t1">
    <property type="protein sequence ID" value="PSAMB.scaffold1791size27817.g14971.t1"/>
    <property type="gene ID" value="PSAMB.scaffold1791size27817.g14971"/>
</dbReference>
<feature type="domain" description="GYF" evidence="2">
    <location>
        <begin position="8"/>
        <end position="56"/>
    </location>
</feature>
<proteinExistence type="predicted"/>
<dbReference type="Proteomes" id="UP000887566">
    <property type="component" value="Unplaced"/>
</dbReference>
<dbReference type="SMART" id="SM00444">
    <property type="entry name" value="GYF"/>
    <property type="match status" value="1"/>
</dbReference>
<evidence type="ECO:0000313" key="3">
    <source>
        <dbReference type="Proteomes" id="UP000887566"/>
    </source>
</evidence>
<evidence type="ECO:0000256" key="1">
    <source>
        <dbReference type="SAM" id="MobiDB-lite"/>
    </source>
</evidence>
<accession>A0A914VCD0</accession>
<dbReference type="PROSITE" id="PS50829">
    <property type="entry name" value="GYF"/>
    <property type="match status" value="1"/>
</dbReference>
<feature type="region of interest" description="Disordered" evidence="1">
    <location>
        <begin position="112"/>
        <end position="160"/>
    </location>
</feature>
<reference evidence="4" key="1">
    <citation type="submission" date="2022-11" db="UniProtKB">
        <authorList>
            <consortium name="WormBaseParasite"/>
        </authorList>
    </citation>
    <scope>IDENTIFICATION</scope>
</reference>
<name>A0A914VCD0_9BILA</name>
<evidence type="ECO:0000313" key="4">
    <source>
        <dbReference type="WBParaSite" id="PSAMB.scaffold1791size27817.g14971.t1"/>
    </source>
</evidence>
<dbReference type="AlphaFoldDB" id="A0A914VCD0"/>
<feature type="compositionally biased region" description="Polar residues" evidence="1">
    <location>
        <begin position="140"/>
        <end position="156"/>
    </location>
</feature>
<dbReference type="InterPro" id="IPR003169">
    <property type="entry name" value="GYF"/>
</dbReference>
<evidence type="ECO:0000259" key="2">
    <source>
        <dbReference type="PROSITE" id="PS50829"/>
    </source>
</evidence>
<dbReference type="Gene3D" id="3.30.1490.40">
    <property type="match status" value="1"/>
</dbReference>
<feature type="compositionally biased region" description="Pro residues" evidence="1">
    <location>
        <begin position="118"/>
        <end position="131"/>
    </location>
</feature>
<dbReference type="SUPFAM" id="SSF55277">
    <property type="entry name" value="GYF domain"/>
    <property type="match status" value="1"/>
</dbReference>
<protein>
    <submittedName>
        <fullName evidence="4">GYF domain-containing protein</fullName>
    </submittedName>
</protein>
<organism evidence="3 4">
    <name type="scientific">Plectus sambesii</name>
    <dbReference type="NCBI Taxonomy" id="2011161"/>
    <lineage>
        <taxon>Eukaryota</taxon>
        <taxon>Metazoa</taxon>
        <taxon>Ecdysozoa</taxon>
        <taxon>Nematoda</taxon>
        <taxon>Chromadorea</taxon>
        <taxon>Plectida</taxon>
        <taxon>Plectina</taxon>
        <taxon>Plectoidea</taxon>
        <taxon>Plectidae</taxon>
        <taxon>Plectus</taxon>
    </lineage>
</organism>
<sequence length="226" mass="24850">MESSMSSATSWYYQGEDGKVYGPASPEDMMCWYRAGYFDPHVLLGTDKEVRFYRLSEWIVACGQVPFLLPIKSMESAIMQRMNSVYGVITSQGQTCMSPLMLISQNGMVRQQHVPPGLHMPPPVHFPPPLSNDPADDGGRSTTSQTPDSDNWQAPESTPRRATALLDKDTDTADAPWLLANSSKDVDVQVTLATSDSAVQTEPIKVSALEACEALSRLFGTRIMIT</sequence>